<evidence type="ECO:0000256" key="1">
    <source>
        <dbReference type="ARBA" id="ARBA00004370"/>
    </source>
</evidence>
<dbReference type="Proteomes" id="UP000183832">
    <property type="component" value="Unassembled WGS sequence"/>
</dbReference>
<feature type="domain" description="SUN" evidence="6">
    <location>
        <begin position="114"/>
        <end position="284"/>
    </location>
</feature>
<evidence type="ECO:0000259" key="6">
    <source>
        <dbReference type="PROSITE" id="PS51469"/>
    </source>
</evidence>
<evidence type="ECO:0000256" key="3">
    <source>
        <dbReference type="ARBA" id="ARBA00022989"/>
    </source>
</evidence>
<evidence type="ECO:0000313" key="8">
    <source>
        <dbReference type="Proteomes" id="UP000183832"/>
    </source>
</evidence>
<dbReference type="GO" id="GO:0016020">
    <property type="term" value="C:membrane"/>
    <property type="evidence" value="ECO:0007669"/>
    <property type="project" value="UniProtKB-SubCell"/>
</dbReference>
<keyword evidence="2 5" id="KW-0812">Transmembrane</keyword>
<dbReference type="InterPro" id="IPR045119">
    <property type="entry name" value="SUN1-5"/>
</dbReference>
<keyword evidence="4 5" id="KW-0472">Membrane</keyword>
<gene>
    <name evidence="7" type="ORF">CLUMA_CG014156</name>
</gene>
<dbReference type="STRING" id="568069.A0A1J1IME1"/>
<dbReference type="Pfam" id="PF07738">
    <property type="entry name" value="Sad1_UNC"/>
    <property type="match status" value="1"/>
</dbReference>
<evidence type="ECO:0000256" key="5">
    <source>
        <dbReference type="SAM" id="Phobius"/>
    </source>
</evidence>
<dbReference type="PROSITE" id="PS51469">
    <property type="entry name" value="SUN"/>
    <property type="match status" value="1"/>
</dbReference>
<keyword evidence="8" id="KW-1185">Reference proteome</keyword>
<dbReference type="GO" id="GO:0005635">
    <property type="term" value="C:nuclear envelope"/>
    <property type="evidence" value="ECO:0007669"/>
    <property type="project" value="TreeGrafter"/>
</dbReference>
<comment type="subcellular location">
    <subcellularLocation>
        <location evidence="1">Membrane</location>
    </subcellularLocation>
</comment>
<dbReference type="GO" id="GO:0043495">
    <property type="term" value="F:protein-membrane adaptor activity"/>
    <property type="evidence" value="ECO:0007669"/>
    <property type="project" value="TreeGrafter"/>
</dbReference>
<dbReference type="InterPro" id="IPR012919">
    <property type="entry name" value="SUN_dom"/>
</dbReference>
<evidence type="ECO:0000256" key="4">
    <source>
        <dbReference type="ARBA" id="ARBA00023136"/>
    </source>
</evidence>
<dbReference type="Gene3D" id="2.60.120.260">
    <property type="entry name" value="Galactose-binding domain-like"/>
    <property type="match status" value="1"/>
</dbReference>
<keyword evidence="3 5" id="KW-1133">Transmembrane helix</keyword>
<dbReference type="EMBL" id="CVRI01000054">
    <property type="protein sequence ID" value="CRL00906.1"/>
    <property type="molecule type" value="Genomic_DNA"/>
</dbReference>
<protein>
    <submittedName>
        <fullName evidence="7">CLUMA_CG014156, isoform A</fullName>
    </submittedName>
</protein>
<dbReference type="PANTHER" id="PTHR12911:SF8">
    <property type="entry name" value="KLAROID PROTEIN-RELATED"/>
    <property type="match status" value="1"/>
</dbReference>
<reference evidence="7 8" key="1">
    <citation type="submission" date="2015-04" db="EMBL/GenBank/DDBJ databases">
        <authorList>
            <person name="Syromyatnikov M.Y."/>
            <person name="Popov V.N."/>
        </authorList>
    </citation>
    <scope>NUCLEOTIDE SEQUENCE [LARGE SCALE GENOMIC DNA]</scope>
</reference>
<proteinExistence type="predicted"/>
<dbReference type="PANTHER" id="PTHR12911">
    <property type="entry name" value="SAD1/UNC-84-LIKE PROTEIN-RELATED"/>
    <property type="match status" value="1"/>
</dbReference>
<name>A0A1J1IME1_9DIPT</name>
<organism evidence="7 8">
    <name type="scientific">Clunio marinus</name>
    <dbReference type="NCBI Taxonomy" id="568069"/>
    <lineage>
        <taxon>Eukaryota</taxon>
        <taxon>Metazoa</taxon>
        <taxon>Ecdysozoa</taxon>
        <taxon>Arthropoda</taxon>
        <taxon>Hexapoda</taxon>
        <taxon>Insecta</taxon>
        <taxon>Pterygota</taxon>
        <taxon>Neoptera</taxon>
        <taxon>Endopterygota</taxon>
        <taxon>Diptera</taxon>
        <taxon>Nematocera</taxon>
        <taxon>Chironomoidea</taxon>
        <taxon>Chironomidae</taxon>
        <taxon>Clunio</taxon>
    </lineage>
</organism>
<feature type="transmembrane region" description="Helical" evidence="5">
    <location>
        <begin position="20"/>
        <end position="39"/>
    </location>
</feature>
<accession>A0A1J1IME1</accession>
<evidence type="ECO:0000256" key="2">
    <source>
        <dbReference type="ARBA" id="ARBA00022692"/>
    </source>
</evidence>
<dbReference type="AlphaFoldDB" id="A0A1J1IME1"/>
<sequence>MDGSFEQLRAINERCRQMKIWDIVAILGIALGVLAVSHWNQYQEIFYIRDSLSTFYNDFDKSILTHPGAMRELMNKASSVVNNPNFLKIHEIRAASEKLNNQIEILTNFEHDKTGRPDLALWNSGGRIAGLGMDTETFYSCSWFWKLAGCPNKINGPEKTIQESMKPGECFRFKGKVGKLFIRLINKAIVDGITVEHITKKISPTGDITCAPRKFLVAGLNRQDEIPFMFGNFTFNANKTSIEMFFVNQRSSIPHKYVMFHFLDNNGDSEETCVYRLRIHGILIQGYVLEFFNGSNVQTFLKLRK</sequence>
<dbReference type="OrthoDB" id="342281at2759"/>
<evidence type="ECO:0000313" key="7">
    <source>
        <dbReference type="EMBL" id="CRL00906.1"/>
    </source>
</evidence>